<dbReference type="Pfam" id="PF05685">
    <property type="entry name" value="Uma2"/>
    <property type="match status" value="1"/>
</dbReference>
<dbReference type="GeneID" id="302271353"/>
<sequence length="207" mass="23292">MTTLNTNFPLSVLSNNQTVVAKEKSKKMTVAEFVAYMEKNPNECVELIDGQIVAMAGGSSNHSLIISNCLDVKFFLRKNMPDCKVRPSDFGIQTSEYQVRYPDFSIACGVEGDALVTARPILIGEVLSKSNTNKEMPMKIDEYKNLHSVEEIVMISQKTKSVTIHRRGKLFGWHEETYTNGIVEYKSIGYSFDIDDLYIDTDIGNNK</sequence>
<dbReference type="EMBL" id="UGQC01000001">
    <property type="protein sequence ID" value="STZ01441.1"/>
    <property type="molecule type" value="Genomic_DNA"/>
</dbReference>
<dbReference type="RefSeq" id="WP_115248227.1">
    <property type="nucleotide sequence ID" value="NZ_UGQC01000001.1"/>
</dbReference>
<evidence type="ECO:0000313" key="3">
    <source>
        <dbReference type="Proteomes" id="UP000254107"/>
    </source>
</evidence>
<organism evidence="2 3">
    <name type="scientific">Moraxella lacunata</name>
    <dbReference type="NCBI Taxonomy" id="477"/>
    <lineage>
        <taxon>Bacteria</taxon>
        <taxon>Pseudomonadati</taxon>
        <taxon>Pseudomonadota</taxon>
        <taxon>Gammaproteobacteria</taxon>
        <taxon>Moraxellales</taxon>
        <taxon>Moraxellaceae</taxon>
        <taxon>Moraxella</taxon>
    </lineage>
</organism>
<dbReference type="InterPro" id="IPR008538">
    <property type="entry name" value="Uma2"/>
</dbReference>
<dbReference type="InterPro" id="IPR012296">
    <property type="entry name" value="Nuclease_put_TT1808"/>
</dbReference>
<name>A0A378QL65_MORLA</name>
<evidence type="ECO:0000313" key="2">
    <source>
        <dbReference type="EMBL" id="STZ01441.1"/>
    </source>
</evidence>
<feature type="domain" description="Putative restriction endonuclease" evidence="1">
    <location>
        <begin position="32"/>
        <end position="168"/>
    </location>
</feature>
<reference evidence="2 3" key="1">
    <citation type="submission" date="2018-06" db="EMBL/GenBank/DDBJ databases">
        <authorList>
            <consortium name="Pathogen Informatics"/>
            <person name="Doyle S."/>
        </authorList>
    </citation>
    <scope>NUCLEOTIDE SEQUENCE [LARGE SCALE GENOMIC DNA]</scope>
    <source>
        <strain evidence="2 3">NCTC7911</strain>
    </source>
</reference>
<dbReference type="InterPro" id="IPR011335">
    <property type="entry name" value="Restrct_endonuc-II-like"/>
</dbReference>
<dbReference type="SUPFAM" id="SSF52980">
    <property type="entry name" value="Restriction endonuclease-like"/>
    <property type="match status" value="1"/>
</dbReference>
<dbReference type="Proteomes" id="UP000254107">
    <property type="component" value="Unassembled WGS sequence"/>
</dbReference>
<keyword evidence="3" id="KW-1185">Reference proteome</keyword>
<accession>A0A378QL65</accession>
<dbReference type="CDD" id="cd06260">
    <property type="entry name" value="DUF820-like"/>
    <property type="match status" value="1"/>
</dbReference>
<dbReference type="PANTHER" id="PTHR36558:SF1">
    <property type="entry name" value="RESTRICTION ENDONUCLEASE DOMAIN-CONTAINING PROTEIN-RELATED"/>
    <property type="match status" value="1"/>
</dbReference>
<dbReference type="PANTHER" id="PTHR36558">
    <property type="entry name" value="GLR1098 PROTEIN"/>
    <property type="match status" value="1"/>
</dbReference>
<dbReference type="Gene3D" id="3.90.1570.10">
    <property type="entry name" value="tt1808, chain A"/>
    <property type="match status" value="1"/>
</dbReference>
<protein>
    <submittedName>
        <fullName evidence="2">Uncharacterized protein conserved in cyanobacteria</fullName>
    </submittedName>
</protein>
<dbReference type="AlphaFoldDB" id="A0A378QL65"/>
<evidence type="ECO:0000259" key="1">
    <source>
        <dbReference type="Pfam" id="PF05685"/>
    </source>
</evidence>
<proteinExistence type="predicted"/>
<gene>
    <name evidence="2" type="ORF">NCTC7911_02870</name>
</gene>